<dbReference type="AlphaFoldDB" id="A0A1I6FDB9"/>
<sequence>MQTEDDVDLFSKPALTTEAGPNLKDGRTPRGLTPGGWVRTTGWLQVGDHPVSSALLAAVVGLLGAVVVAAALVGTHPVAAGVLVLTTPVVCGGAWWLFTTRLKPASPARNIGTTPADELAPGDNVRLFGSIGPVGRVAAVAIGEDVEVDFHGGARQSWPRDRTVHLVRLLG</sequence>
<keyword evidence="1" id="KW-0812">Transmembrane</keyword>
<feature type="transmembrane region" description="Helical" evidence="1">
    <location>
        <begin position="54"/>
        <end position="72"/>
    </location>
</feature>
<dbReference type="STRING" id="84724.SAMN04488564_11286"/>
<dbReference type="EMBL" id="FOYL01000012">
    <property type="protein sequence ID" value="SFR27975.1"/>
    <property type="molecule type" value="Genomic_DNA"/>
</dbReference>
<accession>A0A1I6FDB9</accession>
<organism evidence="2 3">
    <name type="scientific">Lentzea waywayandensis</name>
    <dbReference type="NCBI Taxonomy" id="84724"/>
    <lineage>
        <taxon>Bacteria</taxon>
        <taxon>Bacillati</taxon>
        <taxon>Actinomycetota</taxon>
        <taxon>Actinomycetes</taxon>
        <taxon>Pseudonocardiales</taxon>
        <taxon>Pseudonocardiaceae</taxon>
        <taxon>Lentzea</taxon>
    </lineage>
</organism>
<keyword evidence="1" id="KW-1133">Transmembrane helix</keyword>
<gene>
    <name evidence="2" type="ORF">SAMN04488564_11286</name>
</gene>
<evidence type="ECO:0000313" key="3">
    <source>
        <dbReference type="Proteomes" id="UP000198583"/>
    </source>
</evidence>
<proteinExistence type="predicted"/>
<keyword evidence="1" id="KW-0472">Membrane</keyword>
<protein>
    <submittedName>
        <fullName evidence="2">Uncharacterized protein</fullName>
    </submittedName>
</protein>
<keyword evidence="3" id="KW-1185">Reference proteome</keyword>
<dbReference type="RefSeq" id="WP_093603571.1">
    <property type="nucleotide sequence ID" value="NZ_FOYL01000012.1"/>
</dbReference>
<feature type="transmembrane region" description="Helical" evidence="1">
    <location>
        <begin position="78"/>
        <end position="98"/>
    </location>
</feature>
<reference evidence="3" key="1">
    <citation type="submission" date="2016-10" db="EMBL/GenBank/DDBJ databases">
        <authorList>
            <person name="Varghese N."/>
            <person name="Submissions S."/>
        </authorList>
    </citation>
    <scope>NUCLEOTIDE SEQUENCE [LARGE SCALE GENOMIC DNA]</scope>
    <source>
        <strain evidence="3">DSM 44232</strain>
    </source>
</reference>
<evidence type="ECO:0000313" key="2">
    <source>
        <dbReference type="EMBL" id="SFR27975.1"/>
    </source>
</evidence>
<dbReference type="Proteomes" id="UP000198583">
    <property type="component" value="Unassembled WGS sequence"/>
</dbReference>
<dbReference type="OrthoDB" id="3689620at2"/>
<name>A0A1I6FDB9_9PSEU</name>
<evidence type="ECO:0000256" key="1">
    <source>
        <dbReference type="SAM" id="Phobius"/>
    </source>
</evidence>